<comment type="similarity">
    <text evidence="2">Belongs to the peptidase S49 family.</text>
</comment>
<protein>
    <submittedName>
        <fullName evidence="9">Signal peptide peptidase SppA, 36K type</fullName>
        <ecNumber evidence="9">3.1.3.2</ecNumber>
    </submittedName>
</protein>
<keyword evidence="4 9" id="KW-0378">Hydrolase</keyword>
<dbReference type="InterPro" id="IPR047217">
    <property type="entry name" value="S49_SppA_67K_type_N"/>
</dbReference>
<dbReference type="CDD" id="cd07023">
    <property type="entry name" value="S49_Sppa_N_C"/>
    <property type="match status" value="1"/>
</dbReference>
<dbReference type="InterPro" id="IPR002142">
    <property type="entry name" value="Peptidase_S49"/>
</dbReference>
<dbReference type="GO" id="GO:0016020">
    <property type="term" value="C:membrane"/>
    <property type="evidence" value="ECO:0007669"/>
    <property type="project" value="UniProtKB-SubCell"/>
</dbReference>
<evidence type="ECO:0000256" key="5">
    <source>
        <dbReference type="ARBA" id="ARBA00022825"/>
    </source>
</evidence>
<reference evidence="9" key="1">
    <citation type="submission" date="2008-06" db="EMBL/GenBank/DDBJ databases">
        <title>Complete sequence of chromosome of Prosthecochloris aestuarii DSM 271.</title>
        <authorList>
            <consortium name="US DOE Joint Genome Institute"/>
            <person name="Lucas S."/>
            <person name="Copeland A."/>
            <person name="Lapidus A."/>
            <person name="Glavina del Rio T."/>
            <person name="Dalin E."/>
            <person name="Tice H."/>
            <person name="Bruce D."/>
            <person name="Goodwin L."/>
            <person name="Pitluck S."/>
            <person name="Schmutz J."/>
            <person name="Larimer F."/>
            <person name="Land M."/>
            <person name="Hauser L."/>
            <person name="Kyrpides N."/>
            <person name="Anderson I."/>
            <person name="Liu Z."/>
            <person name="Li T."/>
            <person name="Zhao F."/>
            <person name="Overmann J."/>
            <person name="Bryant D.A."/>
            <person name="Richardson P."/>
        </authorList>
    </citation>
    <scope>NUCLEOTIDE SEQUENCE [LARGE SCALE GENOMIC DNA]</scope>
    <source>
        <strain evidence="9">DSM 271</strain>
    </source>
</reference>
<evidence type="ECO:0000256" key="1">
    <source>
        <dbReference type="ARBA" id="ARBA00004370"/>
    </source>
</evidence>
<dbReference type="InterPro" id="IPR047272">
    <property type="entry name" value="S49_SppA_C"/>
</dbReference>
<proteinExistence type="inferred from homology"/>
<organism evidence="9 10">
    <name type="scientific">Prosthecochloris aestuarii (strain DSM 271 / SK 413)</name>
    <dbReference type="NCBI Taxonomy" id="290512"/>
    <lineage>
        <taxon>Bacteria</taxon>
        <taxon>Pseudomonadati</taxon>
        <taxon>Chlorobiota</taxon>
        <taxon>Chlorobiia</taxon>
        <taxon>Chlorobiales</taxon>
        <taxon>Chlorobiaceae</taxon>
        <taxon>Prosthecochloris</taxon>
    </lineage>
</organism>
<dbReference type="GO" id="GO:0003993">
    <property type="term" value="F:acid phosphatase activity"/>
    <property type="evidence" value="ECO:0007669"/>
    <property type="project" value="UniProtKB-EC"/>
</dbReference>
<keyword evidence="5" id="KW-0720">Serine protease</keyword>
<dbReference type="NCBIfam" id="TIGR00706">
    <property type="entry name" value="SppA_dom"/>
    <property type="match status" value="1"/>
</dbReference>
<dbReference type="HOGENOM" id="CLU_008856_1_1_10"/>
<sequence length="596" mass="64797">MKKKKMSAGKAGCLVFIILFLAAGVGIFRMITARQSLPEKFALVVTLSGELKETADPQPPLPLLPDMRSLSLQDLIFLLEDAGKDERVTQVVLDIDAIRFASAQIRQLQEAIQRTSASGTPVTGFLHAAGDQDLWLASACDTLIAERGNQFLLDGLRAEMLFYAGTLEKIGVSFQAAQWKAWKSGIEPYTRENASPEYLEQIGTMLDGIYDDYTAYVSQQRGISQEAYKNIIDEKTVVSAEQARQLRLVDRVSGFWEYTENLKRELAPDGLEDSGDELLVGAKRYMNAVTWPYKPGTKDGIAVITISGVIVQSAGDMPGGTEPGSDEQSLREALDAALDEESVKAIVLRIDSPGGDALASANMLQMLDSANVQKPIVASMSGVAASGGYMAALAADSIFADPLTVTGSIGVYALKPNIQGLQEKIGLRREVVTRGKNADAYTLFKPLDEDGFAKFMETTGWIYDDFINKVAEHRDMKPEEVDAVAGGRIWSGKAAVTAGLVDRTGGLREAVEAAQRMAGIDSSLAPTLKFYQGRKGMMDYILEGGVLTPGTLFGKKLPESSITARSLDTIDLLMHLERQQGGMYRMMMLPYALRVE</sequence>
<dbReference type="SUPFAM" id="SSF52096">
    <property type="entry name" value="ClpP/crotonase"/>
    <property type="match status" value="2"/>
</dbReference>
<evidence type="ECO:0000313" key="10">
    <source>
        <dbReference type="Proteomes" id="UP000002725"/>
    </source>
</evidence>
<dbReference type="GO" id="GO:0008236">
    <property type="term" value="F:serine-type peptidase activity"/>
    <property type="evidence" value="ECO:0007669"/>
    <property type="project" value="UniProtKB-KW"/>
</dbReference>
<keyword evidence="10" id="KW-1185">Reference proteome</keyword>
<evidence type="ECO:0000256" key="7">
    <source>
        <dbReference type="PIRSR" id="PIRSR001217-1"/>
    </source>
</evidence>
<feature type="domain" description="Peptidase S49" evidence="8">
    <location>
        <begin position="133"/>
        <end position="263"/>
    </location>
</feature>
<dbReference type="STRING" id="290512.Paes_0510"/>
<dbReference type="InterPro" id="IPR004634">
    <property type="entry name" value="Pept_S49_pIV"/>
</dbReference>
<dbReference type="GO" id="GO:0006465">
    <property type="term" value="P:signal peptide processing"/>
    <property type="evidence" value="ECO:0007669"/>
    <property type="project" value="InterPro"/>
</dbReference>
<evidence type="ECO:0000256" key="6">
    <source>
        <dbReference type="ARBA" id="ARBA00023136"/>
    </source>
</evidence>
<feature type="active site" description="Nucleophile" evidence="7">
    <location>
        <position position="386"/>
    </location>
</feature>
<dbReference type="InterPro" id="IPR029045">
    <property type="entry name" value="ClpP/crotonase-like_dom_sf"/>
</dbReference>
<dbReference type="eggNOG" id="COG0616">
    <property type="taxonomic scope" value="Bacteria"/>
</dbReference>
<dbReference type="InterPro" id="IPR004635">
    <property type="entry name" value="Pept_S49_SppA"/>
</dbReference>
<accession>B4S5G9</accession>
<dbReference type="KEGG" id="paa:Paes_0510"/>
<dbReference type="AlphaFoldDB" id="B4S5G9"/>
<evidence type="ECO:0000256" key="3">
    <source>
        <dbReference type="ARBA" id="ARBA00022670"/>
    </source>
</evidence>
<dbReference type="CDD" id="cd07018">
    <property type="entry name" value="S49_SppA_67K_type"/>
    <property type="match status" value="1"/>
</dbReference>
<evidence type="ECO:0000256" key="2">
    <source>
        <dbReference type="ARBA" id="ARBA00008683"/>
    </source>
</evidence>
<comment type="subcellular location">
    <subcellularLocation>
        <location evidence="1">Membrane</location>
    </subcellularLocation>
</comment>
<evidence type="ECO:0000313" key="9">
    <source>
        <dbReference type="EMBL" id="ACF45566.1"/>
    </source>
</evidence>
<dbReference type="RefSeq" id="WP_012505103.1">
    <property type="nucleotide sequence ID" value="NC_011059.1"/>
</dbReference>
<dbReference type="PANTHER" id="PTHR33209:SF1">
    <property type="entry name" value="PEPTIDASE S49 DOMAIN-CONTAINING PROTEIN"/>
    <property type="match status" value="1"/>
</dbReference>
<dbReference type="Proteomes" id="UP000002725">
    <property type="component" value="Chromosome"/>
</dbReference>
<keyword evidence="3" id="KW-0645">Protease</keyword>
<evidence type="ECO:0000256" key="4">
    <source>
        <dbReference type="ARBA" id="ARBA00022801"/>
    </source>
</evidence>
<dbReference type="Gene3D" id="6.20.330.10">
    <property type="match status" value="1"/>
</dbReference>
<keyword evidence="6" id="KW-0472">Membrane</keyword>
<dbReference type="Pfam" id="PF01343">
    <property type="entry name" value="Peptidase_S49"/>
    <property type="match status" value="2"/>
</dbReference>
<dbReference type="EC" id="3.1.3.2" evidence="9"/>
<name>B4S5G9_PROA2</name>
<dbReference type="PANTHER" id="PTHR33209">
    <property type="entry name" value="PROTEASE 4"/>
    <property type="match status" value="1"/>
</dbReference>
<feature type="active site" description="Proton donor/acceptor" evidence="7">
    <location>
        <position position="183"/>
    </location>
</feature>
<gene>
    <name evidence="9" type="ordered locus">Paes_0510</name>
</gene>
<dbReference type="EMBL" id="CP001108">
    <property type="protein sequence ID" value="ACF45566.1"/>
    <property type="molecule type" value="Genomic_DNA"/>
</dbReference>
<dbReference type="Gene3D" id="3.90.226.10">
    <property type="entry name" value="2-enoyl-CoA Hydratase, Chain A, domain 1"/>
    <property type="match status" value="3"/>
</dbReference>
<feature type="domain" description="Peptidase S49" evidence="8">
    <location>
        <begin position="373"/>
        <end position="519"/>
    </location>
</feature>
<evidence type="ECO:0000259" key="8">
    <source>
        <dbReference type="Pfam" id="PF01343"/>
    </source>
</evidence>
<dbReference type="PIRSF" id="PIRSF001217">
    <property type="entry name" value="Protease_4_SppA"/>
    <property type="match status" value="1"/>
</dbReference>